<comment type="caution">
    <text evidence="6">The sequence shown here is derived from an EMBL/GenBank/DDBJ whole genome shotgun (WGS) entry which is preliminary data.</text>
</comment>
<reference evidence="6" key="1">
    <citation type="journal article" date="2023" name="Plant J.">
        <title>Genome sequences and population genomics provide insights into the demographic history, inbreeding, and mutation load of two 'living fossil' tree species of Dipteronia.</title>
        <authorList>
            <person name="Feng Y."/>
            <person name="Comes H.P."/>
            <person name="Chen J."/>
            <person name="Zhu S."/>
            <person name="Lu R."/>
            <person name="Zhang X."/>
            <person name="Li P."/>
            <person name="Qiu J."/>
            <person name="Olsen K.M."/>
            <person name="Qiu Y."/>
        </authorList>
    </citation>
    <scope>NUCLEOTIDE SEQUENCE</scope>
    <source>
        <strain evidence="6">NBL</strain>
    </source>
</reference>
<dbReference type="GO" id="GO:0030154">
    <property type="term" value="P:cell differentiation"/>
    <property type="evidence" value="ECO:0007669"/>
    <property type="project" value="UniProtKB-KW"/>
</dbReference>
<keyword evidence="3 5" id="KW-0221">Differentiation</keyword>
<evidence type="ECO:0000313" key="6">
    <source>
        <dbReference type="EMBL" id="KAK3190052.1"/>
    </source>
</evidence>
<dbReference type="InterPro" id="IPR012474">
    <property type="entry name" value="Frigida"/>
</dbReference>
<dbReference type="GO" id="GO:0009908">
    <property type="term" value="P:flower development"/>
    <property type="evidence" value="ECO:0007669"/>
    <property type="project" value="UniProtKB-KW"/>
</dbReference>
<evidence type="ECO:0000313" key="7">
    <source>
        <dbReference type="Proteomes" id="UP001281410"/>
    </source>
</evidence>
<dbReference type="Proteomes" id="UP001281410">
    <property type="component" value="Unassembled WGS sequence"/>
</dbReference>
<evidence type="ECO:0000256" key="1">
    <source>
        <dbReference type="ARBA" id="ARBA00008956"/>
    </source>
</evidence>
<organism evidence="6 7">
    <name type="scientific">Dipteronia sinensis</name>
    <dbReference type="NCBI Taxonomy" id="43782"/>
    <lineage>
        <taxon>Eukaryota</taxon>
        <taxon>Viridiplantae</taxon>
        <taxon>Streptophyta</taxon>
        <taxon>Embryophyta</taxon>
        <taxon>Tracheophyta</taxon>
        <taxon>Spermatophyta</taxon>
        <taxon>Magnoliopsida</taxon>
        <taxon>eudicotyledons</taxon>
        <taxon>Gunneridae</taxon>
        <taxon>Pentapetalae</taxon>
        <taxon>rosids</taxon>
        <taxon>malvids</taxon>
        <taxon>Sapindales</taxon>
        <taxon>Sapindaceae</taxon>
        <taxon>Hippocastanoideae</taxon>
        <taxon>Acereae</taxon>
        <taxon>Dipteronia</taxon>
    </lineage>
</organism>
<gene>
    <name evidence="6" type="ORF">Dsin_029613</name>
</gene>
<evidence type="ECO:0000256" key="5">
    <source>
        <dbReference type="RuleBase" id="RU364012"/>
    </source>
</evidence>
<evidence type="ECO:0000256" key="4">
    <source>
        <dbReference type="ARBA" id="ARBA00023089"/>
    </source>
</evidence>
<evidence type="ECO:0000256" key="2">
    <source>
        <dbReference type="ARBA" id="ARBA00022473"/>
    </source>
</evidence>
<dbReference type="PANTHER" id="PTHR31791:SF2">
    <property type="entry name" value="FRIGIDA-LIKE PROTEIN 4A-RELATED"/>
    <property type="match status" value="1"/>
</dbReference>
<dbReference type="EMBL" id="JANJYJ010000009">
    <property type="protein sequence ID" value="KAK3190052.1"/>
    <property type="molecule type" value="Genomic_DNA"/>
</dbReference>
<proteinExistence type="inferred from homology"/>
<name>A0AAD9ZT08_9ROSI</name>
<dbReference type="Pfam" id="PF07899">
    <property type="entry name" value="Frigida"/>
    <property type="match status" value="1"/>
</dbReference>
<protein>
    <recommendedName>
        <fullName evidence="5">FRIGIDA-like protein</fullName>
    </recommendedName>
</protein>
<keyword evidence="2 5" id="KW-0217">Developmental protein</keyword>
<keyword evidence="4 5" id="KW-0287">Flowering</keyword>
<dbReference type="AlphaFoldDB" id="A0AAD9ZT08"/>
<comment type="similarity">
    <text evidence="1 5">Belongs to the Frigida family.</text>
</comment>
<keyword evidence="7" id="KW-1185">Reference proteome</keyword>
<sequence>MLKNSVDELLTLQMLYVFGRPSRAPHILEVIFHPPPSGCHKLNTYEAAFSSLGLAGCAWVFQTRRGLVEFFGIGVQLGIDVWVCFLRWTLLPPIFTERVNKLQYYIDPISHYKFRSKNEVVHFLKYGSKARRKKTNIDVDMEPLGSSTEQQSGEEEMIEEMISKGLQVNAVHHICELDLVDKFPPVPLLKAFLKNERKAAASIFQDPNNADRAAYLAAHKERSALRCVIQCIARWKLEAVFPPENLKKHLEKIETAFNI</sequence>
<evidence type="ECO:0000256" key="3">
    <source>
        <dbReference type="ARBA" id="ARBA00022782"/>
    </source>
</evidence>
<dbReference type="PANTHER" id="PTHR31791">
    <property type="entry name" value="FRIGIDA-LIKE PROTEIN 3-RELATED"/>
    <property type="match status" value="1"/>
</dbReference>
<dbReference type="Gene3D" id="3.30.890.10">
    <property type="entry name" value="Methyl-cpg-binding Protein 2, Chain A"/>
    <property type="match status" value="1"/>
</dbReference>
<accession>A0AAD9ZT08</accession>